<accession>A0A917URX5</accession>
<comment type="caution">
    <text evidence="8">The sequence shown here is derived from an EMBL/GenBank/DDBJ whole genome shotgun (WGS) entry which is preliminary data.</text>
</comment>
<dbReference type="PANTHER" id="PTHR45138">
    <property type="entry name" value="REGULATORY COMPONENTS OF SENSORY TRANSDUCTION SYSTEM"/>
    <property type="match status" value="1"/>
</dbReference>
<dbReference type="GO" id="GO:0052621">
    <property type="term" value="F:diguanylate cyclase activity"/>
    <property type="evidence" value="ECO:0007669"/>
    <property type="project" value="TreeGrafter"/>
</dbReference>
<dbReference type="Pfam" id="PF07694">
    <property type="entry name" value="5TM-5TMR_LYT"/>
    <property type="match status" value="1"/>
</dbReference>
<protein>
    <submittedName>
        <fullName evidence="8">GGDEF domain-containing protein</fullName>
    </submittedName>
</protein>
<dbReference type="NCBIfam" id="TIGR00254">
    <property type="entry name" value="GGDEF"/>
    <property type="match status" value="1"/>
</dbReference>
<feature type="transmembrane region" description="Helical" evidence="6">
    <location>
        <begin position="12"/>
        <end position="33"/>
    </location>
</feature>
<dbReference type="FunFam" id="3.30.70.270:FF:000001">
    <property type="entry name" value="Diguanylate cyclase domain protein"/>
    <property type="match status" value="1"/>
</dbReference>
<dbReference type="SMART" id="SM00267">
    <property type="entry name" value="GGDEF"/>
    <property type="match status" value="1"/>
</dbReference>
<dbReference type="Gene3D" id="3.30.70.270">
    <property type="match status" value="1"/>
</dbReference>
<dbReference type="Proteomes" id="UP000635726">
    <property type="component" value="Unassembled WGS sequence"/>
</dbReference>
<dbReference type="AlphaFoldDB" id="A0A917URX5"/>
<dbReference type="EMBL" id="BMOE01000009">
    <property type="protein sequence ID" value="GGJ80937.1"/>
    <property type="molecule type" value="Genomic_DNA"/>
</dbReference>
<evidence type="ECO:0000256" key="1">
    <source>
        <dbReference type="ARBA" id="ARBA00004651"/>
    </source>
</evidence>
<dbReference type="InterPro" id="IPR050469">
    <property type="entry name" value="Diguanylate_Cyclase"/>
</dbReference>
<feature type="domain" description="GGDEF" evidence="7">
    <location>
        <begin position="225"/>
        <end position="355"/>
    </location>
</feature>
<dbReference type="RefSeq" id="WP_188963730.1">
    <property type="nucleotide sequence ID" value="NZ_BMOE01000009.1"/>
</dbReference>
<dbReference type="PROSITE" id="PS50887">
    <property type="entry name" value="GGDEF"/>
    <property type="match status" value="1"/>
</dbReference>
<feature type="transmembrane region" description="Helical" evidence="6">
    <location>
        <begin position="169"/>
        <end position="189"/>
    </location>
</feature>
<dbReference type="InterPro" id="IPR000160">
    <property type="entry name" value="GGDEF_dom"/>
</dbReference>
<reference evidence="8" key="2">
    <citation type="submission" date="2020-09" db="EMBL/GenBank/DDBJ databases">
        <authorList>
            <person name="Sun Q."/>
            <person name="Ohkuma M."/>
        </authorList>
    </citation>
    <scope>NUCLEOTIDE SEQUENCE</scope>
    <source>
        <strain evidence="8">JCM 14371</strain>
    </source>
</reference>
<dbReference type="Pfam" id="PF00990">
    <property type="entry name" value="GGDEF"/>
    <property type="match status" value="1"/>
</dbReference>
<evidence type="ECO:0000313" key="9">
    <source>
        <dbReference type="Proteomes" id="UP000635726"/>
    </source>
</evidence>
<comment type="subcellular location">
    <subcellularLocation>
        <location evidence="1">Cell membrane</location>
        <topology evidence="1">Multi-pass membrane protein</topology>
    </subcellularLocation>
</comment>
<evidence type="ECO:0000313" key="8">
    <source>
        <dbReference type="EMBL" id="GGJ80937.1"/>
    </source>
</evidence>
<dbReference type="InterPro" id="IPR043128">
    <property type="entry name" value="Rev_trsase/Diguanyl_cyclase"/>
</dbReference>
<dbReference type="GO" id="GO:0005886">
    <property type="term" value="C:plasma membrane"/>
    <property type="evidence" value="ECO:0007669"/>
    <property type="project" value="UniProtKB-SubCell"/>
</dbReference>
<dbReference type="SUPFAM" id="SSF55073">
    <property type="entry name" value="Nucleotide cyclase"/>
    <property type="match status" value="1"/>
</dbReference>
<keyword evidence="4 6" id="KW-1133">Transmembrane helix</keyword>
<evidence type="ECO:0000256" key="4">
    <source>
        <dbReference type="ARBA" id="ARBA00022989"/>
    </source>
</evidence>
<evidence type="ECO:0000256" key="2">
    <source>
        <dbReference type="ARBA" id="ARBA00022475"/>
    </source>
</evidence>
<evidence type="ECO:0000256" key="5">
    <source>
        <dbReference type="ARBA" id="ARBA00023136"/>
    </source>
</evidence>
<dbReference type="InterPro" id="IPR029787">
    <property type="entry name" value="Nucleotide_cyclase"/>
</dbReference>
<keyword evidence="3 6" id="KW-0812">Transmembrane</keyword>
<feature type="transmembrane region" description="Helical" evidence="6">
    <location>
        <begin position="107"/>
        <end position="127"/>
    </location>
</feature>
<keyword evidence="9" id="KW-1185">Reference proteome</keyword>
<sequence length="368" mass="40508">MTGRSPLSLELLDRAFVNFTLLIGMVSLLGLTYPYRSAERATHRLSRWGLLTCTGLLLLGHAVVLQSGVLADLRFLPVALATMLGGPLYGLSVSVPTMLYRAQLGGAGVWPSVLSVALTVGVSVLVVRVWRPFQLQGWPLYRLGLIVTLAGNLPYLLVPGGVWPLLLTWPVKAVGLALAVALLQTRLRLVGAYRDYRRMAYTDKLTGLLNRRRFDEDLRPGQSDPPSFLLLLDLDHFKSINDAHGHDFGDKVLAVTAQVLRENLRHWDGAYRYGGEEFAVLLRHCTPQQARMVAERVRASVERTLPVKVGVPVTVSIGAVTLTARQSAQQSVKLADRALYRAKHRGRNRVEWGEATSGPPTPSRVMQG</sequence>
<proteinExistence type="predicted"/>
<feature type="transmembrane region" description="Helical" evidence="6">
    <location>
        <begin position="139"/>
        <end position="157"/>
    </location>
</feature>
<dbReference type="InterPro" id="IPR011620">
    <property type="entry name" value="Sig_transdc_His_kinase_LytS_TM"/>
</dbReference>
<gene>
    <name evidence="8" type="ORF">GCM10008939_26100</name>
</gene>
<dbReference type="PANTHER" id="PTHR45138:SF9">
    <property type="entry name" value="DIGUANYLATE CYCLASE DGCM-RELATED"/>
    <property type="match status" value="1"/>
</dbReference>
<reference evidence="8" key="1">
    <citation type="journal article" date="2014" name="Int. J. Syst. Evol. Microbiol.">
        <title>Complete genome sequence of Corynebacterium casei LMG S-19264T (=DSM 44701T), isolated from a smear-ripened cheese.</title>
        <authorList>
            <consortium name="US DOE Joint Genome Institute (JGI-PGF)"/>
            <person name="Walter F."/>
            <person name="Albersmeier A."/>
            <person name="Kalinowski J."/>
            <person name="Ruckert C."/>
        </authorList>
    </citation>
    <scope>NUCLEOTIDE SEQUENCE</scope>
    <source>
        <strain evidence="8">JCM 14371</strain>
    </source>
</reference>
<dbReference type="CDD" id="cd01949">
    <property type="entry name" value="GGDEF"/>
    <property type="match status" value="1"/>
</dbReference>
<organism evidence="8 9">
    <name type="scientific">Deinococcus aquiradiocola</name>
    <dbReference type="NCBI Taxonomy" id="393059"/>
    <lineage>
        <taxon>Bacteria</taxon>
        <taxon>Thermotogati</taxon>
        <taxon>Deinococcota</taxon>
        <taxon>Deinococci</taxon>
        <taxon>Deinococcales</taxon>
        <taxon>Deinococcaceae</taxon>
        <taxon>Deinococcus</taxon>
    </lineage>
</organism>
<dbReference type="GO" id="GO:1902201">
    <property type="term" value="P:negative regulation of bacterial-type flagellum-dependent cell motility"/>
    <property type="evidence" value="ECO:0007669"/>
    <property type="project" value="TreeGrafter"/>
</dbReference>
<keyword evidence="5 6" id="KW-0472">Membrane</keyword>
<dbReference type="GO" id="GO:0071555">
    <property type="term" value="P:cell wall organization"/>
    <property type="evidence" value="ECO:0007669"/>
    <property type="project" value="InterPro"/>
</dbReference>
<feature type="transmembrane region" description="Helical" evidence="6">
    <location>
        <begin position="45"/>
        <end position="64"/>
    </location>
</feature>
<dbReference type="GO" id="GO:0043709">
    <property type="term" value="P:cell adhesion involved in single-species biofilm formation"/>
    <property type="evidence" value="ECO:0007669"/>
    <property type="project" value="TreeGrafter"/>
</dbReference>
<evidence type="ECO:0000256" key="6">
    <source>
        <dbReference type="SAM" id="Phobius"/>
    </source>
</evidence>
<evidence type="ECO:0000259" key="7">
    <source>
        <dbReference type="PROSITE" id="PS50887"/>
    </source>
</evidence>
<evidence type="ECO:0000256" key="3">
    <source>
        <dbReference type="ARBA" id="ARBA00022692"/>
    </source>
</evidence>
<keyword evidence="2" id="KW-1003">Cell membrane</keyword>
<dbReference type="GO" id="GO:0000155">
    <property type="term" value="F:phosphorelay sensor kinase activity"/>
    <property type="evidence" value="ECO:0007669"/>
    <property type="project" value="InterPro"/>
</dbReference>
<name>A0A917URX5_9DEIO</name>